<evidence type="ECO:0000256" key="1">
    <source>
        <dbReference type="ARBA" id="ARBA00022679"/>
    </source>
</evidence>
<keyword evidence="9" id="KW-1185">Reference proteome</keyword>
<evidence type="ECO:0000256" key="5">
    <source>
        <dbReference type="ARBA" id="ARBA00022801"/>
    </source>
</evidence>
<comment type="caution">
    <text evidence="8">The sequence shown here is derived from an EMBL/GenBank/DDBJ whole genome shotgun (WGS) entry which is preliminary data.</text>
</comment>
<keyword evidence="3" id="KW-0540">Nuclease</keyword>
<evidence type="ECO:0000259" key="7">
    <source>
        <dbReference type="Pfam" id="PF06817"/>
    </source>
</evidence>
<dbReference type="SUPFAM" id="SSF56672">
    <property type="entry name" value="DNA/RNA polymerases"/>
    <property type="match status" value="1"/>
</dbReference>
<keyword evidence="6" id="KW-0695">RNA-directed DNA polymerase</keyword>
<dbReference type="EMBL" id="VZSV01000541">
    <property type="protein sequence ID" value="NXA57294.1"/>
    <property type="molecule type" value="Genomic_DNA"/>
</dbReference>
<dbReference type="Pfam" id="PF06817">
    <property type="entry name" value="RVT_thumb"/>
    <property type="match status" value="1"/>
</dbReference>
<dbReference type="GO" id="GO:0035613">
    <property type="term" value="F:RNA stem-loop binding"/>
    <property type="evidence" value="ECO:0007669"/>
    <property type="project" value="TreeGrafter"/>
</dbReference>
<evidence type="ECO:0000256" key="6">
    <source>
        <dbReference type="ARBA" id="ARBA00022918"/>
    </source>
</evidence>
<dbReference type="InterPro" id="IPR043502">
    <property type="entry name" value="DNA/RNA_pol_sf"/>
</dbReference>
<proteinExistence type="predicted"/>
<accession>A0A7K7WVU3</accession>
<name>A0A7K7WVU3_9AVES</name>
<evidence type="ECO:0000256" key="4">
    <source>
        <dbReference type="ARBA" id="ARBA00022759"/>
    </source>
</evidence>
<feature type="domain" description="Reverse transcriptase thumb" evidence="7">
    <location>
        <begin position="4"/>
        <end position="55"/>
    </location>
</feature>
<protein>
    <submittedName>
        <fullName evidence="8">POK6 protein</fullName>
    </submittedName>
</protein>
<evidence type="ECO:0000313" key="9">
    <source>
        <dbReference type="Proteomes" id="UP000531559"/>
    </source>
</evidence>
<dbReference type="GO" id="GO:0003964">
    <property type="term" value="F:RNA-directed DNA polymerase activity"/>
    <property type="evidence" value="ECO:0007669"/>
    <property type="project" value="UniProtKB-KW"/>
</dbReference>
<gene>
    <name evidence="8" type="primary">Ervk6_1</name>
    <name evidence="8" type="ORF">NOTJUL_R14472</name>
</gene>
<keyword evidence="2" id="KW-0548">Nucleotidyltransferase</keyword>
<feature type="non-terminal residue" evidence="8">
    <location>
        <position position="1"/>
    </location>
</feature>
<keyword evidence="5" id="KW-0378">Hydrolase</keyword>
<organism evidence="8 9">
    <name type="scientific">Nothocercus julius</name>
    <dbReference type="NCBI Taxonomy" id="2585813"/>
    <lineage>
        <taxon>Eukaryota</taxon>
        <taxon>Metazoa</taxon>
        <taxon>Chordata</taxon>
        <taxon>Craniata</taxon>
        <taxon>Vertebrata</taxon>
        <taxon>Euteleostomi</taxon>
        <taxon>Archelosauria</taxon>
        <taxon>Archosauria</taxon>
        <taxon>Dinosauria</taxon>
        <taxon>Saurischia</taxon>
        <taxon>Theropoda</taxon>
        <taxon>Coelurosauria</taxon>
        <taxon>Aves</taxon>
        <taxon>Palaeognathae</taxon>
        <taxon>Tinamiformes</taxon>
        <taxon>Tinamidae</taxon>
        <taxon>Nothocercus</taxon>
    </lineage>
</organism>
<keyword evidence="4" id="KW-0255">Endonuclease</keyword>
<reference evidence="8 9" key="1">
    <citation type="submission" date="2019-09" db="EMBL/GenBank/DDBJ databases">
        <title>Bird 10,000 Genomes (B10K) Project - Family phase.</title>
        <authorList>
            <person name="Zhang G."/>
        </authorList>
    </citation>
    <scope>NUCLEOTIDE SEQUENCE [LARGE SCALE GENOMIC DNA]</scope>
    <source>
        <strain evidence="8">B10K-MSB-01</strain>
    </source>
</reference>
<dbReference type="InterPro" id="IPR043128">
    <property type="entry name" value="Rev_trsase/Diguanyl_cyclase"/>
</dbReference>
<dbReference type="PANTHER" id="PTHR41694:SF3">
    <property type="entry name" value="RNA-DIRECTED DNA POLYMERASE-RELATED"/>
    <property type="match status" value="1"/>
</dbReference>
<dbReference type="GO" id="GO:0016787">
    <property type="term" value="F:hydrolase activity"/>
    <property type="evidence" value="ECO:0007669"/>
    <property type="project" value="UniProtKB-KW"/>
</dbReference>
<feature type="non-terminal residue" evidence="8">
    <location>
        <position position="55"/>
    </location>
</feature>
<keyword evidence="1" id="KW-0808">Transferase</keyword>
<dbReference type="PANTHER" id="PTHR41694">
    <property type="entry name" value="ENDOGENOUS RETROVIRUS GROUP K MEMBER POL PROTEIN"/>
    <property type="match status" value="1"/>
</dbReference>
<dbReference type="AlphaFoldDB" id="A0A7K7WVU3"/>
<dbReference type="InterPro" id="IPR010661">
    <property type="entry name" value="RVT_thumb"/>
</dbReference>
<dbReference type="Gene3D" id="3.30.70.270">
    <property type="match status" value="1"/>
</dbReference>
<evidence type="ECO:0000256" key="2">
    <source>
        <dbReference type="ARBA" id="ARBA00022695"/>
    </source>
</evidence>
<dbReference type="GO" id="GO:0004519">
    <property type="term" value="F:endonuclease activity"/>
    <property type="evidence" value="ECO:0007669"/>
    <property type="project" value="UniProtKB-KW"/>
</dbReference>
<sequence length="55" mass="6087">IVLQKVKIPAKVETLNDLQKLLGALNWVRLVLGLTTEKLHLLFQLLKGDPSLASP</sequence>
<dbReference type="Proteomes" id="UP000531559">
    <property type="component" value="Unassembled WGS sequence"/>
</dbReference>
<dbReference type="OrthoDB" id="422540at2759"/>
<evidence type="ECO:0000313" key="8">
    <source>
        <dbReference type="EMBL" id="NXA57294.1"/>
    </source>
</evidence>
<evidence type="ECO:0000256" key="3">
    <source>
        <dbReference type="ARBA" id="ARBA00022722"/>
    </source>
</evidence>